<keyword evidence="3" id="KW-0804">Transcription</keyword>
<reference evidence="5 6" key="1">
    <citation type="journal article" date="2014" name="Genome Announc.">
        <title>Draft Genome Sequence of Lutibaculum baratangense Strain AMV1T, Isolated from a Mud Volcano in Andamans, India.</title>
        <authorList>
            <person name="Singh A."/>
            <person name="Sreenivas A."/>
            <person name="Sathyanarayana Reddy G."/>
            <person name="Pinnaka A.K."/>
            <person name="Shivaji S."/>
        </authorList>
    </citation>
    <scope>NUCLEOTIDE SEQUENCE [LARGE SCALE GENOMIC DNA]</scope>
    <source>
        <strain evidence="5 6">AMV1</strain>
    </source>
</reference>
<protein>
    <submittedName>
        <fullName evidence="5">Transcriptional regulator, HxlR family</fullName>
    </submittedName>
</protein>
<dbReference type="AlphaFoldDB" id="V4TNU0"/>
<sequence>MSVGDIHVPADCRRVGEILQRIGDKWTVLVVVTLGSGPMRFNELRRAIGSISQRMLTLTLRGLERDGLVTRTVFPTVPPRVDYELTELGRDLLGPVAALGDWARRHGERIDAARRDFDGRCGGST</sequence>
<evidence type="ECO:0000259" key="4">
    <source>
        <dbReference type="PROSITE" id="PS51118"/>
    </source>
</evidence>
<comment type="caution">
    <text evidence="5">The sequence shown here is derived from an EMBL/GenBank/DDBJ whole genome shotgun (WGS) entry which is preliminary data.</text>
</comment>
<dbReference type="GO" id="GO:0003677">
    <property type="term" value="F:DNA binding"/>
    <property type="evidence" value="ECO:0007669"/>
    <property type="project" value="UniProtKB-KW"/>
</dbReference>
<evidence type="ECO:0000256" key="1">
    <source>
        <dbReference type="ARBA" id="ARBA00023015"/>
    </source>
</evidence>
<dbReference type="OrthoDB" id="9800350at2"/>
<name>V4TNU0_9HYPH</name>
<dbReference type="PROSITE" id="PS51118">
    <property type="entry name" value="HTH_HXLR"/>
    <property type="match status" value="1"/>
</dbReference>
<dbReference type="Pfam" id="PF01638">
    <property type="entry name" value="HxlR"/>
    <property type="match status" value="1"/>
</dbReference>
<dbReference type="STRING" id="631454.N177_0337"/>
<keyword evidence="2" id="KW-0238">DNA-binding</keyword>
<dbReference type="eggNOG" id="COG1733">
    <property type="taxonomic scope" value="Bacteria"/>
</dbReference>
<accession>V4TNU0</accession>
<dbReference type="PATRIC" id="fig|631454.5.peg.335"/>
<keyword evidence="6" id="KW-1185">Reference proteome</keyword>
<dbReference type="Gene3D" id="1.10.10.10">
    <property type="entry name" value="Winged helix-like DNA-binding domain superfamily/Winged helix DNA-binding domain"/>
    <property type="match status" value="1"/>
</dbReference>
<evidence type="ECO:0000313" key="6">
    <source>
        <dbReference type="Proteomes" id="UP000017819"/>
    </source>
</evidence>
<feature type="domain" description="HTH hxlR-type" evidence="4">
    <location>
        <begin position="12"/>
        <end position="111"/>
    </location>
</feature>
<dbReference type="RefSeq" id="WP_023430494.1">
    <property type="nucleotide sequence ID" value="NZ_AWXZ01000007.1"/>
</dbReference>
<dbReference type="InterPro" id="IPR036390">
    <property type="entry name" value="WH_DNA-bd_sf"/>
</dbReference>
<dbReference type="InterPro" id="IPR036388">
    <property type="entry name" value="WH-like_DNA-bd_sf"/>
</dbReference>
<proteinExistence type="predicted"/>
<dbReference type="Proteomes" id="UP000017819">
    <property type="component" value="Unassembled WGS sequence"/>
</dbReference>
<evidence type="ECO:0000256" key="3">
    <source>
        <dbReference type="ARBA" id="ARBA00023163"/>
    </source>
</evidence>
<dbReference type="PANTHER" id="PTHR33204:SF39">
    <property type="entry name" value="TRANSCRIPTIONAL REGULATORY PROTEIN"/>
    <property type="match status" value="1"/>
</dbReference>
<dbReference type="PANTHER" id="PTHR33204">
    <property type="entry name" value="TRANSCRIPTIONAL REGULATOR, MARR FAMILY"/>
    <property type="match status" value="1"/>
</dbReference>
<dbReference type="SUPFAM" id="SSF46785">
    <property type="entry name" value="Winged helix' DNA-binding domain"/>
    <property type="match status" value="1"/>
</dbReference>
<evidence type="ECO:0000256" key="2">
    <source>
        <dbReference type="ARBA" id="ARBA00023125"/>
    </source>
</evidence>
<evidence type="ECO:0000313" key="5">
    <source>
        <dbReference type="EMBL" id="ESR27358.1"/>
    </source>
</evidence>
<gene>
    <name evidence="5" type="ORF">N177_0337</name>
</gene>
<dbReference type="InterPro" id="IPR002577">
    <property type="entry name" value="HTH_HxlR"/>
</dbReference>
<keyword evidence="1" id="KW-0805">Transcription regulation</keyword>
<organism evidence="5 6">
    <name type="scientific">Lutibaculum baratangense AMV1</name>
    <dbReference type="NCBI Taxonomy" id="631454"/>
    <lineage>
        <taxon>Bacteria</taxon>
        <taxon>Pseudomonadati</taxon>
        <taxon>Pseudomonadota</taxon>
        <taxon>Alphaproteobacteria</taxon>
        <taxon>Hyphomicrobiales</taxon>
        <taxon>Tepidamorphaceae</taxon>
        <taxon>Lutibaculum</taxon>
    </lineage>
</organism>
<dbReference type="EMBL" id="AWXZ01000007">
    <property type="protein sequence ID" value="ESR27358.1"/>
    <property type="molecule type" value="Genomic_DNA"/>
</dbReference>